<evidence type="ECO:0008006" key="2">
    <source>
        <dbReference type="Google" id="ProtNLM"/>
    </source>
</evidence>
<dbReference type="RefSeq" id="WP_151138356.1">
    <property type="nucleotide sequence ID" value="NZ_VZUS01000001.1"/>
</dbReference>
<comment type="caution">
    <text evidence="1">The sequence shown here is derived from an EMBL/GenBank/DDBJ whole genome shotgun (WGS) entry which is preliminary data.</text>
</comment>
<accession>A0A643K188</accession>
<sequence length="76" mass="8636">MKHCSHPGCSWQAIAPSADAALTQYAEHLVEEHSRTVDVDIPDGMVQIKLHEDAEWITTTFEEARELHDSVDDEYE</sequence>
<dbReference type="Pfam" id="PF06348">
    <property type="entry name" value="DUF1059"/>
    <property type="match status" value="1"/>
</dbReference>
<reference evidence="1" key="1">
    <citation type="submission" date="2019-09" db="EMBL/GenBank/DDBJ databases">
        <title>Genomic analysis of Haloferax sp. CBA1149.</title>
        <authorList>
            <person name="Roh S.W."/>
        </authorList>
    </citation>
    <scope>NUCLEOTIDE SEQUENCE</scope>
    <source>
        <strain evidence="1">CBA1149</strain>
    </source>
</reference>
<organism evidence="1">
    <name type="scientific">Haloferax sp. CBA1149</name>
    <dbReference type="NCBI Taxonomy" id="2650753"/>
    <lineage>
        <taxon>Archaea</taxon>
        <taxon>Methanobacteriati</taxon>
        <taxon>Methanobacteriota</taxon>
        <taxon>Stenosarchaea group</taxon>
        <taxon>Halobacteria</taxon>
        <taxon>Halobacteriales</taxon>
        <taxon>Haloferacaceae</taxon>
        <taxon>Haloferax</taxon>
    </lineage>
</organism>
<name>A0A643K188_9EURY</name>
<dbReference type="EMBL" id="VZUS01000001">
    <property type="protein sequence ID" value="KAB1188522.1"/>
    <property type="molecule type" value="Genomic_DNA"/>
</dbReference>
<evidence type="ECO:0000313" key="1">
    <source>
        <dbReference type="EMBL" id="KAB1188522.1"/>
    </source>
</evidence>
<proteinExistence type="predicted"/>
<dbReference type="AlphaFoldDB" id="A0A643K188"/>
<dbReference type="InterPro" id="IPR009409">
    <property type="entry name" value="DUF1059"/>
</dbReference>
<gene>
    <name evidence="1" type="ORF">Hfx1149_10940</name>
</gene>
<protein>
    <recommendedName>
        <fullName evidence="2">DUF1059 domain-containing protein</fullName>
    </recommendedName>
</protein>